<evidence type="ECO:0000313" key="3">
    <source>
        <dbReference type="Proteomes" id="UP001500713"/>
    </source>
</evidence>
<reference evidence="3" key="1">
    <citation type="journal article" date="2019" name="Int. J. Syst. Evol. Microbiol.">
        <title>The Global Catalogue of Microorganisms (GCM) 10K type strain sequencing project: providing services to taxonomists for standard genome sequencing and annotation.</title>
        <authorList>
            <consortium name="The Broad Institute Genomics Platform"/>
            <consortium name="The Broad Institute Genome Sequencing Center for Infectious Disease"/>
            <person name="Wu L."/>
            <person name="Ma J."/>
        </authorList>
    </citation>
    <scope>NUCLEOTIDE SEQUENCE [LARGE SCALE GENOMIC DNA]</scope>
    <source>
        <strain evidence="3">JCM 14162</strain>
    </source>
</reference>
<name>A0ABP3JVK5_9SPHN</name>
<gene>
    <name evidence="2" type="ORF">GCM10009096_00740</name>
</gene>
<dbReference type="RefSeq" id="WP_229954363.1">
    <property type="nucleotide sequence ID" value="NZ_BAAAEM010000002.1"/>
</dbReference>
<feature type="signal peptide" evidence="1">
    <location>
        <begin position="1"/>
        <end position="24"/>
    </location>
</feature>
<keyword evidence="1" id="KW-0732">Signal</keyword>
<keyword evidence="3" id="KW-1185">Reference proteome</keyword>
<evidence type="ECO:0008006" key="4">
    <source>
        <dbReference type="Google" id="ProtNLM"/>
    </source>
</evidence>
<accession>A0ABP3JVK5</accession>
<proteinExistence type="predicted"/>
<dbReference type="EMBL" id="BAAAEM010000002">
    <property type="protein sequence ID" value="GAA0464134.1"/>
    <property type="molecule type" value="Genomic_DNA"/>
</dbReference>
<dbReference type="Proteomes" id="UP001500713">
    <property type="component" value="Unassembled WGS sequence"/>
</dbReference>
<evidence type="ECO:0000313" key="2">
    <source>
        <dbReference type="EMBL" id="GAA0464134.1"/>
    </source>
</evidence>
<feature type="chain" id="PRO_5046023623" description="DUF2147 domain-containing protein" evidence="1">
    <location>
        <begin position="25"/>
        <end position="113"/>
    </location>
</feature>
<organism evidence="2 3">
    <name type="scientific">Parasphingorhabdus litoris</name>
    <dbReference type="NCBI Taxonomy" id="394733"/>
    <lineage>
        <taxon>Bacteria</taxon>
        <taxon>Pseudomonadati</taxon>
        <taxon>Pseudomonadota</taxon>
        <taxon>Alphaproteobacteria</taxon>
        <taxon>Sphingomonadales</taxon>
        <taxon>Sphingomonadaceae</taxon>
        <taxon>Parasphingorhabdus</taxon>
    </lineage>
</organism>
<protein>
    <recommendedName>
        <fullName evidence="4">DUF2147 domain-containing protein</fullName>
    </recommendedName>
</protein>
<evidence type="ECO:0000256" key="1">
    <source>
        <dbReference type="SAM" id="SignalP"/>
    </source>
</evidence>
<sequence>MNLRKSALIIAAATATLLASPAKASTECSREVYRVWTDHNTGYILVCFTTPGCISVGTSQGTQESRDRFYSQATIALASGLVMRVRYPENGLDCNAISSSTRSDFHGIWLHKP</sequence>
<comment type="caution">
    <text evidence="2">The sequence shown here is derived from an EMBL/GenBank/DDBJ whole genome shotgun (WGS) entry which is preliminary data.</text>
</comment>